<sequence>MSGQQDKSTTVMSRRRGRRATRRQRAWALLASSASIAIVVLLSGCTFGEHYAIFDREAEPADAPPSDLADQELHGVDVDSLRFATEYEGDRLYLARGTDGMVVCLLVDGPGDDGVSAACSGGGWVAAKGGPGSHEYHVHPDGTPLPTDVYTDLTENISVKTG</sequence>
<accession>A0ABU0R985</accession>
<gene>
    <name evidence="1" type="ORF">QFZ26_002189</name>
</gene>
<dbReference type="EMBL" id="JAUSYY010000001">
    <property type="protein sequence ID" value="MDQ0894634.1"/>
    <property type="molecule type" value="Genomic_DNA"/>
</dbReference>
<comment type="caution">
    <text evidence="1">The sequence shown here is derived from an EMBL/GenBank/DDBJ whole genome shotgun (WGS) entry which is preliminary data.</text>
</comment>
<keyword evidence="2" id="KW-1185">Reference proteome</keyword>
<dbReference type="Proteomes" id="UP001239083">
    <property type="component" value="Unassembled WGS sequence"/>
</dbReference>
<name>A0ABU0R985_9MICO</name>
<proteinExistence type="predicted"/>
<evidence type="ECO:0000313" key="1">
    <source>
        <dbReference type="EMBL" id="MDQ0894634.1"/>
    </source>
</evidence>
<evidence type="ECO:0008006" key="3">
    <source>
        <dbReference type="Google" id="ProtNLM"/>
    </source>
</evidence>
<evidence type="ECO:0000313" key="2">
    <source>
        <dbReference type="Proteomes" id="UP001239083"/>
    </source>
</evidence>
<reference evidence="1 2" key="1">
    <citation type="submission" date="2023-07" db="EMBL/GenBank/DDBJ databases">
        <title>Comparative genomics of wheat-associated soil bacteria to identify genetic determinants of phenazine resistance.</title>
        <authorList>
            <person name="Mouncey N."/>
        </authorList>
    </citation>
    <scope>NUCLEOTIDE SEQUENCE [LARGE SCALE GENOMIC DNA]</scope>
    <source>
        <strain evidence="1 2">V3I3</strain>
    </source>
</reference>
<organism evidence="1 2">
    <name type="scientific">Agromyces ramosus</name>
    <dbReference type="NCBI Taxonomy" id="33879"/>
    <lineage>
        <taxon>Bacteria</taxon>
        <taxon>Bacillati</taxon>
        <taxon>Actinomycetota</taxon>
        <taxon>Actinomycetes</taxon>
        <taxon>Micrococcales</taxon>
        <taxon>Microbacteriaceae</taxon>
        <taxon>Agromyces</taxon>
    </lineage>
</organism>
<dbReference type="RefSeq" id="WP_307042029.1">
    <property type="nucleotide sequence ID" value="NZ_JAUSYY010000001.1"/>
</dbReference>
<protein>
    <recommendedName>
        <fullName evidence="3">Secreted protein</fullName>
    </recommendedName>
</protein>